<reference evidence="2 3" key="1">
    <citation type="journal article" date="2015" name="Fungal Genet. Biol.">
        <title>Evolution of novel wood decay mechanisms in Agaricales revealed by the genome sequences of Fistulina hepatica and Cylindrobasidium torrendii.</title>
        <authorList>
            <person name="Floudas D."/>
            <person name="Held B.W."/>
            <person name="Riley R."/>
            <person name="Nagy L.G."/>
            <person name="Koehler G."/>
            <person name="Ransdell A.S."/>
            <person name="Younus H."/>
            <person name="Chow J."/>
            <person name="Chiniquy J."/>
            <person name="Lipzen A."/>
            <person name="Tritt A."/>
            <person name="Sun H."/>
            <person name="Haridas S."/>
            <person name="LaButti K."/>
            <person name="Ohm R.A."/>
            <person name="Kues U."/>
            <person name="Blanchette R.A."/>
            <person name="Grigoriev I.V."/>
            <person name="Minto R.E."/>
            <person name="Hibbett D.S."/>
        </authorList>
    </citation>
    <scope>NUCLEOTIDE SEQUENCE [LARGE SCALE GENOMIC DNA]</scope>
    <source>
        <strain evidence="2 3">FP15055 ss-10</strain>
    </source>
</reference>
<feature type="transmembrane region" description="Helical" evidence="1">
    <location>
        <begin position="25"/>
        <end position="51"/>
    </location>
</feature>
<dbReference type="OrthoDB" id="2502792at2759"/>
<evidence type="ECO:0000313" key="2">
    <source>
        <dbReference type="EMBL" id="KIY63351.1"/>
    </source>
</evidence>
<evidence type="ECO:0000256" key="1">
    <source>
        <dbReference type="SAM" id="Phobius"/>
    </source>
</evidence>
<organism evidence="2 3">
    <name type="scientific">Cylindrobasidium torrendii FP15055 ss-10</name>
    <dbReference type="NCBI Taxonomy" id="1314674"/>
    <lineage>
        <taxon>Eukaryota</taxon>
        <taxon>Fungi</taxon>
        <taxon>Dikarya</taxon>
        <taxon>Basidiomycota</taxon>
        <taxon>Agaricomycotina</taxon>
        <taxon>Agaricomycetes</taxon>
        <taxon>Agaricomycetidae</taxon>
        <taxon>Agaricales</taxon>
        <taxon>Marasmiineae</taxon>
        <taxon>Physalacriaceae</taxon>
        <taxon>Cylindrobasidium</taxon>
    </lineage>
</organism>
<keyword evidence="3" id="KW-1185">Reference proteome</keyword>
<gene>
    <name evidence="2" type="ORF">CYLTODRAFT_426176</name>
</gene>
<name>A0A0D7B1H1_9AGAR</name>
<feature type="transmembrane region" description="Helical" evidence="1">
    <location>
        <begin position="63"/>
        <end position="81"/>
    </location>
</feature>
<accession>A0A0D7B1H1</accession>
<dbReference type="AlphaFoldDB" id="A0A0D7B1H1"/>
<proteinExistence type="predicted"/>
<evidence type="ECO:0000313" key="3">
    <source>
        <dbReference type="Proteomes" id="UP000054007"/>
    </source>
</evidence>
<protein>
    <submittedName>
        <fullName evidence="2">Uncharacterized protein</fullName>
    </submittedName>
</protein>
<sequence length="213" mass="23997">MVAVDLDPIINGALQYVQDNVPYPIYAFILLLLSHLYAIGRALGTLVLALLAKNPAEWDMQTVLPPFIAILVTYFTLVSIYRTTTFFIRTSFFFIKWGFILAVVAGGLGWVMGQQRGEPATSFPIIEVAMDFINRVPRTVSLSQPRNPTSQQRPRVWESFEQHEAWKQSHEQNDALDAQAVIEGITDWWDKARDVVNEAKVKQDAGKGKASSR</sequence>
<dbReference type="EMBL" id="KN880702">
    <property type="protein sequence ID" value="KIY63351.1"/>
    <property type="molecule type" value="Genomic_DNA"/>
</dbReference>
<dbReference type="Proteomes" id="UP000054007">
    <property type="component" value="Unassembled WGS sequence"/>
</dbReference>
<keyword evidence="1" id="KW-1133">Transmembrane helix</keyword>
<keyword evidence="1" id="KW-0812">Transmembrane</keyword>
<feature type="transmembrane region" description="Helical" evidence="1">
    <location>
        <begin position="93"/>
        <end position="113"/>
    </location>
</feature>
<keyword evidence="1" id="KW-0472">Membrane</keyword>